<keyword evidence="3 6" id="KW-0812">Transmembrane</keyword>
<sequence length="287" mass="31367">MHINTLLRWYASKLDSHPLRTKIITSGLIAGTGDLLCQCIGLGTTEDKKVDNIININDGNMIYNHQLEQQQQQQHSVSSSSSPTSQYDITRTAKFAFLGATLVAPATHVWYGYLMTKIPGASLVSVGKRLALDQGLFAPVFLTTFVSCLTVLDHIVTSARMVTATMNSDITTPTSAAAQPIHQHLLEVSIHNQCSSSSTSTSASTSIVMSSPPASPHPPPPPPPLQSLILNRIQNDVPQSLLVGWSIWIPSMAYMFAYVPGKYQVLFSNTVGFVWNVYLSWRTHGEE</sequence>
<evidence type="ECO:0000256" key="6">
    <source>
        <dbReference type="RuleBase" id="RU363053"/>
    </source>
</evidence>
<reference evidence="8 9" key="1">
    <citation type="submission" date="2024-10" db="EMBL/GenBank/DDBJ databases">
        <title>Updated reference genomes for cyclostephanoid diatoms.</title>
        <authorList>
            <person name="Roberts W.R."/>
            <person name="Alverson A.J."/>
        </authorList>
    </citation>
    <scope>NUCLEOTIDE SEQUENCE [LARGE SCALE GENOMIC DNA]</scope>
    <source>
        <strain evidence="8 9">AJA232-27</strain>
    </source>
</reference>
<keyword evidence="5 6" id="KW-0472">Membrane</keyword>
<organism evidence="8 9">
    <name type="scientific">Discostella pseudostelligera</name>
    <dbReference type="NCBI Taxonomy" id="259834"/>
    <lineage>
        <taxon>Eukaryota</taxon>
        <taxon>Sar</taxon>
        <taxon>Stramenopiles</taxon>
        <taxon>Ochrophyta</taxon>
        <taxon>Bacillariophyta</taxon>
        <taxon>Coscinodiscophyceae</taxon>
        <taxon>Thalassiosirophycidae</taxon>
        <taxon>Stephanodiscales</taxon>
        <taxon>Stephanodiscaceae</taxon>
        <taxon>Discostella</taxon>
    </lineage>
</organism>
<evidence type="ECO:0000256" key="7">
    <source>
        <dbReference type="SAM" id="MobiDB-lite"/>
    </source>
</evidence>
<keyword evidence="9" id="KW-1185">Reference proteome</keyword>
<evidence type="ECO:0000256" key="4">
    <source>
        <dbReference type="ARBA" id="ARBA00022989"/>
    </source>
</evidence>
<feature type="compositionally biased region" description="Low complexity" evidence="7">
    <location>
        <begin position="196"/>
        <end position="212"/>
    </location>
</feature>
<proteinExistence type="inferred from homology"/>
<evidence type="ECO:0000313" key="8">
    <source>
        <dbReference type="EMBL" id="KAL3761152.1"/>
    </source>
</evidence>
<dbReference type="InterPro" id="IPR007248">
    <property type="entry name" value="Mpv17_PMP22"/>
</dbReference>
<feature type="region of interest" description="Disordered" evidence="7">
    <location>
        <begin position="196"/>
        <end position="225"/>
    </location>
</feature>
<dbReference type="PANTHER" id="PTHR11266">
    <property type="entry name" value="PEROXISOMAL MEMBRANE PROTEIN 2, PXMP2 MPV17"/>
    <property type="match status" value="1"/>
</dbReference>
<keyword evidence="4 6" id="KW-1133">Transmembrane helix</keyword>
<gene>
    <name evidence="8" type="ORF">ACHAWU_002402</name>
</gene>
<dbReference type="Pfam" id="PF04117">
    <property type="entry name" value="Mpv17_PMP22"/>
    <property type="match status" value="1"/>
</dbReference>
<feature type="transmembrane region" description="Helical" evidence="6">
    <location>
        <begin position="136"/>
        <end position="156"/>
    </location>
</feature>
<dbReference type="GO" id="GO:0016020">
    <property type="term" value="C:membrane"/>
    <property type="evidence" value="ECO:0007669"/>
    <property type="project" value="UniProtKB-SubCell"/>
</dbReference>
<evidence type="ECO:0000256" key="1">
    <source>
        <dbReference type="ARBA" id="ARBA00004141"/>
    </source>
</evidence>
<dbReference type="Proteomes" id="UP001530293">
    <property type="component" value="Unassembled WGS sequence"/>
</dbReference>
<feature type="transmembrane region" description="Helical" evidence="6">
    <location>
        <begin position="95"/>
        <end position="116"/>
    </location>
</feature>
<feature type="transmembrane region" description="Helical" evidence="6">
    <location>
        <begin position="240"/>
        <end position="257"/>
    </location>
</feature>
<name>A0ABD3MG75_9STRA</name>
<protein>
    <submittedName>
        <fullName evidence="8">Uncharacterized protein</fullName>
    </submittedName>
</protein>
<comment type="similarity">
    <text evidence="2 6">Belongs to the peroxisomal membrane protein PXMP2/4 family.</text>
</comment>
<evidence type="ECO:0000256" key="3">
    <source>
        <dbReference type="ARBA" id="ARBA00022692"/>
    </source>
</evidence>
<comment type="subcellular location">
    <subcellularLocation>
        <location evidence="1">Membrane</location>
        <topology evidence="1">Multi-pass membrane protein</topology>
    </subcellularLocation>
</comment>
<dbReference type="EMBL" id="JALLBG020000157">
    <property type="protein sequence ID" value="KAL3761152.1"/>
    <property type="molecule type" value="Genomic_DNA"/>
</dbReference>
<evidence type="ECO:0000256" key="2">
    <source>
        <dbReference type="ARBA" id="ARBA00006824"/>
    </source>
</evidence>
<dbReference type="AlphaFoldDB" id="A0ABD3MG75"/>
<feature type="compositionally biased region" description="Pro residues" evidence="7">
    <location>
        <begin position="213"/>
        <end position="225"/>
    </location>
</feature>
<comment type="caution">
    <text evidence="8">The sequence shown here is derived from an EMBL/GenBank/DDBJ whole genome shotgun (WGS) entry which is preliminary data.</text>
</comment>
<accession>A0ABD3MG75</accession>
<evidence type="ECO:0000256" key="5">
    <source>
        <dbReference type="ARBA" id="ARBA00023136"/>
    </source>
</evidence>
<evidence type="ECO:0000313" key="9">
    <source>
        <dbReference type="Proteomes" id="UP001530293"/>
    </source>
</evidence>
<dbReference type="PANTHER" id="PTHR11266:SF17">
    <property type="entry name" value="PROTEIN MPV17"/>
    <property type="match status" value="1"/>
</dbReference>